<keyword evidence="2" id="KW-1185">Reference proteome</keyword>
<evidence type="ECO:0000313" key="1">
    <source>
        <dbReference type="EMBL" id="OXA49952.1"/>
    </source>
</evidence>
<gene>
    <name evidence="1" type="ORF">Fcan01_14833</name>
</gene>
<dbReference type="AlphaFoldDB" id="A0A226DWV2"/>
<proteinExistence type="predicted"/>
<name>A0A226DWV2_FOLCA</name>
<organism evidence="1 2">
    <name type="scientific">Folsomia candida</name>
    <name type="common">Springtail</name>
    <dbReference type="NCBI Taxonomy" id="158441"/>
    <lineage>
        <taxon>Eukaryota</taxon>
        <taxon>Metazoa</taxon>
        <taxon>Ecdysozoa</taxon>
        <taxon>Arthropoda</taxon>
        <taxon>Hexapoda</taxon>
        <taxon>Collembola</taxon>
        <taxon>Entomobryomorpha</taxon>
        <taxon>Isotomoidea</taxon>
        <taxon>Isotomidae</taxon>
        <taxon>Proisotominae</taxon>
        <taxon>Folsomia</taxon>
    </lineage>
</organism>
<comment type="caution">
    <text evidence="1">The sequence shown here is derived from an EMBL/GenBank/DDBJ whole genome shotgun (WGS) entry which is preliminary data.</text>
</comment>
<dbReference type="Proteomes" id="UP000198287">
    <property type="component" value="Unassembled WGS sequence"/>
</dbReference>
<dbReference type="EMBL" id="LNIX01000009">
    <property type="protein sequence ID" value="OXA49952.1"/>
    <property type="molecule type" value="Genomic_DNA"/>
</dbReference>
<protein>
    <submittedName>
        <fullName evidence="1">Uncharacterized protein</fullName>
    </submittedName>
</protein>
<sequence length="192" mass="21684">MAAALIGGVAFEDYSKLINFWLGPFPRPFLRPGLFTSLRDFLVNVGMKVEEKNAIRAIFQSAAKAGSAHVPLAFATVDDFPEEIYKSIVAWMKGQEEEARAGFFRQLFLDLRVTEKEVDAFRNRITQADQKLRPLVKVLKNGGRNLRKGLLTTAQALKYMQDHNLSEMDTDLLRQSFEELQTLPGPLCPSSY</sequence>
<evidence type="ECO:0000313" key="2">
    <source>
        <dbReference type="Proteomes" id="UP000198287"/>
    </source>
</evidence>
<accession>A0A226DWV2</accession>
<reference evidence="1 2" key="1">
    <citation type="submission" date="2015-12" db="EMBL/GenBank/DDBJ databases">
        <title>The genome of Folsomia candida.</title>
        <authorList>
            <person name="Faddeeva A."/>
            <person name="Derks M.F."/>
            <person name="Anvar Y."/>
            <person name="Smit S."/>
            <person name="Van Straalen N."/>
            <person name="Roelofs D."/>
        </authorList>
    </citation>
    <scope>NUCLEOTIDE SEQUENCE [LARGE SCALE GENOMIC DNA]</scope>
    <source>
        <strain evidence="1 2">VU population</strain>
        <tissue evidence="1">Whole body</tissue>
    </source>
</reference>